<dbReference type="Proteomes" id="UP000654279">
    <property type="component" value="Unassembled WGS sequence"/>
</dbReference>
<accession>A0A926D411</accession>
<feature type="transmembrane region" description="Helical" evidence="1">
    <location>
        <begin position="44"/>
        <end position="66"/>
    </location>
</feature>
<keyword evidence="1" id="KW-0472">Membrane</keyword>
<name>A0A926D411_9FIRM</name>
<sequence>MGKMCKLLGGVSAAAGVAALTSPAYAAGLDAVLMPQTGDTHDNLGLILACAGAAVVIAAVLIVLAVRRKKEAAASDSKEETQ</sequence>
<keyword evidence="1" id="KW-1133">Transmembrane helix</keyword>
<proteinExistence type="predicted"/>
<feature type="signal peptide" evidence="2">
    <location>
        <begin position="1"/>
        <end position="26"/>
    </location>
</feature>
<dbReference type="AlphaFoldDB" id="A0A926D411"/>
<keyword evidence="4" id="KW-1185">Reference proteome</keyword>
<dbReference type="NCBIfam" id="TIGR01167">
    <property type="entry name" value="LPXTG_anchor"/>
    <property type="match status" value="1"/>
</dbReference>
<gene>
    <name evidence="3" type="ORF">H8699_10970</name>
</gene>
<reference evidence="3" key="1">
    <citation type="submission" date="2020-08" db="EMBL/GenBank/DDBJ databases">
        <title>Genome public.</title>
        <authorList>
            <person name="Liu C."/>
            <person name="Sun Q."/>
        </authorList>
    </citation>
    <scope>NUCLEOTIDE SEQUENCE</scope>
    <source>
        <strain evidence="3">NSJ-44</strain>
    </source>
</reference>
<evidence type="ECO:0000256" key="2">
    <source>
        <dbReference type="SAM" id="SignalP"/>
    </source>
</evidence>
<evidence type="ECO:0000313" key="3">
    <source>
        <dbReference type="EMBL" id="MBC8529950.1"/>
    </source>
</evidence>
<evidence type="ECO:0000313" key="4">
    <source>
        <dbReference type="Proteomes" id="UP000654279"/>
    </source>
</evidence>
<dbReference type="EMBL" id="JACRSO010000005">
    <property type="protein sequence ID" value="MBC8529950.1"/>
    <property type="molecule type" value="Genomic_DNA"/>
</dbReference>
<organism evidence="3 4">
    <name type="scientific">Luoshenia tenuis</name>
    <dbReference type="NCBI Taxonomy" id="2763654"/>
    <lineage>
        <taxon>Bacteria</taxon>
        <taxon>Bacillati</taxon>
        <taxon>Bacillota</taxon>
        <taxon>Clostridia</taxon>
        <taxon>Christensenellales</taxon>
        <taxon>Christensenellaceae</taxon>
        <taxon>Luoshenia</taxon>
    </lineage>
</organism>
<evidence type="ECO:0000256" key="1">
    <source>
        <dbReference type="SAM" id="Phobius"/>
    </source>
</evidence>
<feature type="chain" id="PRO_5036678719" evidence="2">
    <location>
        <begin position="27"/>
        <end position="82"/>
    </location>
</feature>
<comment type="caution">
    <text evidence="3">The sequence shown here is derived from an EMBL/GenBank/DDBJ whole genome shotgun (WGS) entry which is preliminary data.</text>
</comment>
<protein>
    <submittedName>
        <fullName evidence="3">LPXTG cell wall anchor domain-containing protein</fullName>
    </submittedName>
</protein>
<keyword evidence="2" id="KW-0732">Signal</keyword>
<keyword evidence="1" id="KW-0812">Transmembrane</keyword>